<dbReference type="Proteomes" id="UP001160483">
    <property type="component" value="Unassembled WGS sequence"/>
</dbReference>
<protein>
    <submittedName>
        <fullName evidence="1">Uncharacterized protein</fullName>
    </submittedName>
</protein>
<dbReference type="AlphaFoldDB" id="A0AAU9L3I3"/>
<dbReference type="EMBL" id="CAKKTJ010000229">
    <property type="protein sequence ID" value="CAH0478381.1"/>
    <property type="molecule type" value="Genomic_DNA"/>
</dbReference>
<sequence>MAGLDLRPDLQVYNNDTRTVAVVDLAIAFDQQDGDDSSCSGLVEAAVNKTTKYAGIKRHLERQGWKYTSRLLFTALWARWRVNGTSGSAHEGRKAAGQTTIDCLYSVQPPHMKFALFPASFTSTSSPLFDHGLRRTTHFNLRFTTTFATGCHSGRASRHFGQSDTAAVSGASQGLASRGIRVKEGGRKDSVPHTPPLGGIVLAFAGRKGPNHEVYRPGGTHFGVWRRFISFVKLHPHSVWYGSSHIGHQTENIFFILVNRFTGW</sequence>
<name>A0AAU9L3I3_9STRA</name>
<gene>
    <name evidence="1" type="ORF">PBS003_LOCUS5081</name>
</gene>
<organism evidence="1 2">
    <name type="scientific">Peronospora belbahrii</name>
    <dbReference type="NCBI Taxonomy" id="622444"/>
    <lineage>
        <taxon>Eukaryota</taxon>
        <taxon>Sar</taxon>
        <taxon>Stramenopiles</taxon>
        <taxon>Oomycota</taxon>
        <taxon>Peronosporomycetes</taxon>
        <taxon>Peronosporales</taxon>
        <taxon>Peronosporaceae</taxon>
        <taxon>Peronospora</taxon>
    </lineage>
</organism>
<comment type="caution">
    <text evidence="1">The sequence shown here is derived from an EMBL/GenBank/DDBJ whole genome shotgun (WGS) entry which is preliminary data.</text>
</comment>
<reference evidence="1" key="1">
    <citation type="submission" date="2021-11" db="EMBL/GenBank/DDBJ databases">
        <authorList>
            <person name="Islam A."/>
            <person name="Islam S."/>
            <person name="Flora M.S."/>
            <person name="Rahman M."/>
            <person name="Ziaur R.M."/>
            <person name="Epstein J.H."/>
            <person name="Hassan M."/>
            <person name="Klassen M."/>
            <person name="Woodard K."/>
            <person name="Webb A."/>
            <person name="Webby R.J."/>
            <person name="El Zowalaty M.E."/>
        </authorList>
    </citation>
    <scope>NUCLEOTIDE SEQUENCE</scope>
    <source>
        <strain evidence="1">Pbs3</strain>
    </source>
</reference>
<accession>A0AAU9L3I3</accession>
<evidence type="ECO:0000313" key="2">
    <source>
        <dbReference type="Proteomes" id="UP001160483"/>
    </source>
</evidence>
<evidence type="ECO:0000313" key="1">
    <source>
        <dbReference type="EMBL" id="CAH0478381.1"/>
    </source>
</evidence>
<proteinExistence type="predicted"/>